<gene>
    <name evidence="1" type="ORF">A3C61_03710</name>
</gene>
<organism evidence="1 2">
    <name type="scientific">Candidatus Yanofskybacteria bacterium RIFCSPHIGHO2_02_FULL_39_10</name>
    <dbReference type="NCBI Taxonomy" id="1802674"/>
    <lineage>
        <taxon>Bacteria</taxon>
        <taxon>Candidatus Yanofskyibacteriota</taxon>
    </lineage>
</organism>
<evidence type="ECO:0000313" key="2">
    <source>
        <dbReference type="Proteomes" id="UP000178908"/>
    </source>
</evidence>
<dbReference type="AlphaFoldDB" id="A0A1F8FCR3"/>
<protein>
    <submittedName>
        <fullName evidence="1">Uncharacterized protein</fullName>
    </submittedName>
</protein>
<dbReference type="Proteomes" id="UP000178908">
    <property type="component" value="Unassembled WGS sequence"/>
</dbReference>
<name>A0A1F8FCR3_9BACT</name>
<accession>A0A1F8FCR3</accession>
<proteinExistence type="predicted"/>
<reference evidence="1 2" key="1">
    <citation type="journal article" date="2016" name="Nat. Commun.">
        <title>Thousands of microbial genomes shed light on interconnected biogeochemical processes in an aquifer system.</title>
        <authorList>
            <person name="Anantharaman K."/>
            <person name="Brown C.T."/>
            <person name="Hug L.A."/>
            <person name="Sharon I."/>
            <person name="Castelle C.J."/>
            <person name="Probst A.J."/>
            <person name="Thomas B.C."/>
            <person name="Singh A."/>
            <person name="Wilkins M.J."/>
            <person name="Karaoz U."/>
            <person name="Brodie E.L."/>
            <person name="Williams K.H."/>
            <person name="Hubbard S.S."/>
            <person name="Banfield J.F."/>
        </authorList>
    </citation>
    <scope>NUCLEOTIDE SEQUENCE [LARGE SCALE GENOMIC DNA]</scope>
</reference>
<dbReference type="EMBL" id="MGJO01000004">
    <property type="protein sequence ID" value="OGN10049.1"/>
    <property type="molecule type" value="Genomic_DNA"/>
</dbReference>
<sequence length="86" mass="10296">MSEFIKEAGEQKERPKTKVVELYYGTHEDKEHEILEVPDDWNLYNLLEEFKKEQGLEKMFNKEKDFVEWLISRGAEIAGIETFEIK</sequence>
<evidence type="ECO:0000313" key="1">
    <source>
        <dbReference type="EMBL" id="OGN10049.1"/>
    </source>
</evidence>
<comment type="caution">
    <text evidence="1">The sequence shown here is derived from an EMBL/GenBank/DDBJ whole genome shotgun (WGS) entry which is preliminary data.</text>
</comment>